<dbReference type="CDD" id="cd02440">
    <property type="entry name" value="AdoMet_MTases"/>
    <property type="match status" value="1"/>
</dbReference>
<keyword evidence="5" id="KW-0949">S-adenosyl-L-methionine</keyword>
<dbReference type="PIRSF" id="PIRSF036428">
    <property type="entry name" value="CobL"/>
    <property type="match status" value="1"/>
</dbReference>
<keyword evidence="3 7" id="KW-0489">Methyltransferase</keyword>
<accession>A0A3G9IRF5</accession>
<dbReference type="NCBIfam" id="TIGR02467">
    <property type="entry name" value="CbiE"/>
    <property type="match status" value="1"/>
</dbReference>
<dbReference type="InterPro" id="IPR014008">
    <property type="entry name" value="Cbl_synth_MTase_CbiT"/>
</dbReference>
<evidence type="ECO:0000313" key="7">
    <source>
        <dbReference type="EMBL" id="BBH16211.1"/>
    </source>
</evidence>
<name>A0A3G9IRF5_9ACTN</name>
<dbReference type="GO" id="GO:0032259">
    <property type="term" value="P:methylation"/>
    <property type="evidence" value="ECO:0007669"/>
    <property type="project" value="UniProtKB-KW"/>
</dbReference>
<comment type="pathway">
    <text evidence="1">Cofactor biosynthesis; adenosylcobalamin biosynthesis.</text>
</comment>
<dbReference type="PANTHER" id="PTHR43182">
    <property type="entry name" value="COBALT-PRECORRIN-6B C(15)-METHYLTRANSFERASE (DECARBOXYLATING)"/>
    <property type="match status" value="1"/>
</dbReference>
<dbReference type="GO" id="GO:0008276">
    <property type="term" value="F:protein methyltransferase activity"/>
    <property type="evidence" value="ECO:0007669"/>
    <property type="project" value="InterPro"/>
</dbReference>
<dbReference type="PANTHER" id="PTHR43182:SF1">
    <property type="entry name" value="COBALT-PRECORRIN-7 C(5)-METHYLTRANSFERASE"/>
    <property type="match status" value="1"/>
</dbReference>
<sequence>MTTSGRPSDGTARVRVVGVAADGSLASPALVEGAAVVIGAERHLALLPRVADQIRLPYPKPLRDGLVALLAEHPGAVVLASGDPLISGLGSTLIELLGGDAVEVHPTVSSVTLARAAMGWAAESCAVVTVVGRHPAAVLRELAPGRRILVLSSDEHTPGTLARMLTGAGYGNTRMTVLGNLGTPEASRAEASAEDFAEAVPRLNIVALEVVGLRVGLGWTAGLPDEAYEHDGQLTKRDLRASALARLAPTPGEHLWDVGAGAGSVGIEWMRAHPSCQTTAIEADPERAARAARNAAALGVPDLVVVEGRAPAALADLPAPDAIFIGGGATRPGVLDACLSALRPGGRLVVHGVTLETEALLAGAFQTYGGELTRISVETTAPVGTFTGWTPARAVTQWAYVVPR</sequence>
<evidence type="ECO:0000256" key="3">
    <source>
        <dbReference type="ARBA" id="ARBA00022603"/>
    </source>
</evidence>
<dbReference type="OrthoDB" id="9787825at2"/>
<evidence type="ECO:0000313" key="8">
    <source>
        <dbReference type="Proteomes" id="UP000271573"/>
    </source>
</evidence>
<proteinExistence type="predicted"/>
<dbReference type="SUPFAM" id="SSF53335">
    <property type="entry name" value="S-adenosyl-L-methionine-dependent methyltransferases"/>
    <property type="match status" value="1"/>
</dbReference>
<dbReference type="Pfam" id="PF01135">
    <property type="entry name" value="PCMT"/>
    <property type="match status" value="1"/>
</dbReference>
<keyword evidence="2" id="KW-0169">Cobalamin biosynthesis</keyword>
<dbReference type="AlphaFoldDB" id="A0A3G9IRF5"/>
<dbReference type="InterPro" id="IPR035996">
    <property type="entry name" value="4pyrrol_Methylase_sf"/>
</dbReference>
<dbReference type="KEGG" id="nbe:Back2_04980"/>
<dbReference type="NCBIfam" id="TIGR02469">
    <property type="entry name" value="CbiT"/>
    <property type="match status" value="1"/>
</dbReference>
<dbReference type="Gene3D" id="3.40.50.150">
    <property type="entry name" value="Vaccinia Virus protein VP39"/>
    <property type="match status" value="1"/>
</dbReference>
<protein>
    <submittedName>
        <fullName evidence="7">Precorrin-6Y C5,15-methyltransferase</fullName>
    </submittedName>
</protein>
<keyword evidence="4 7" id="KW-0808">Transferase</keyword>
<evidence type="ECO:0000259" key="6">
    <source>
        <dbReference type="Pfam" id="PF00590"/>
    </source>
</evidence>
<dbReference type="EMBL" id="AP019307">
    <property type="protein sequence ID" value="BBH16211.1"/>
    <property type="molecule type" value="Genomic_DNA"/>
</dbReference>
<dbReference type="UniPathway" id="UPA00148"/>
<dbReference type="Proteomes" id="UP000271573">
    <property type="component" value="Chromosome"/>
</dbReference>
<dbReference type="InterPro" id="IPR014777">
    <property type="entry name" value="4pyrrole_Mease_sub1"/>
</dbReference>
<dbReference type="InterPro" id="IPR012818">
    <property type="entry name" value="CbiE"/>
</dbReference>
<dbReference type="InterPro" id="IPR050714">
    <property type="entry name" value="Cobalamin_biosynth_MTase"/>
</dbReference>
<dbReference type="Gene3D" id="3.40.1010.10">
    <property type="entry name" value="Cobalt-precorrin-4 Transmethylase, Domain 1"/>
    <property type="match status" value="1"/>
</dbReference>
<evidence type="ECO:0000256" key="2">
    <source>
        <dbReference type="ARBA" id="ARBA00022573"/>
    </source>
</evidence>
<dbReference type="SUPFAM" id="SSF53790">
    <property type="entry name" value="Tetrapyrrole methylase"/>
    <property type="match status" value="1"/>
</dbReference>
<dbReference type="InterPro" id="IPR006365">
    <property type="entry name" value="Cbl_synth_CobL"/>
</dbReference>
<feature type="domain" description="Tetrapyrrole methylase" evidence="6">
    <location>
        <begin position="33"/>
        <end position="193"/>
    </location>
</feature>
<keyword evidence="8" id="KW-1185">Reference proteome</keyword>
<evidence type="ECO:0000256" key="1">
    <source>
        <dbReference type="ARBA" id="ARBA00004953"/>
    </source>
</evidence>
<organism evidence="7 8">
    <name type="scientific">Nocardioides baekrokdamisoli</name>
    <dbReference type="NCBI Taxonomy" id="1804624"/>
    <lineage>
        <taxon>Bacteria</taxon>
        <taxon>Bacillati</taxon>
        <taxon>Actinomycetota</taxon>
        <taxon>Actinomycetes</taxon>
        <taxon>Propionibacteriales</taxon>
        <taxon>Nocardioidaceae</taxon>
        <taxon>Nocardioides</taxon>
    </lineage>
</organism>
<dbReference type="InterPro" id="IPR000878">
    <property type="entry name" value="4pyrrol_Mease"/>
</dbReference>
<dbReference type="InterPro" id="IPR029063">
    <property type="entry name" value="SAM-dependent_MTases_sf"/>
</dbReference>
<evidence type="ECO:0000256" key="4">
    <source>
        <dbReference type="ARBA" id="ARBA00022679"/>
    </source>
</evidence>
<dbReference type="GO" id="GO:0009236">
    <property type="term" value="P:cobalamin biosynthetic process"/>
    <property type="evidence" value="ECO:0007669"/>
    <property type="project" value="UniProtKB-UniPathway"/>
</dbReference>
<evidence type="ECO:0000256" key="5">
    <source>
        <dbReference type="ARBA" id="ARBA00022691"/>
    </source>
</evidence>
<dbReference type="Pfam" id="PF00590">
    <property type="entry name" value="TP_methylase"/>
    <property type="match status" value="1"/>
</dbReference>
<gene>
    <name evidence="7" type="primary">cobL</name>
    <name evidence="7" type="ORF">Back2_04980</name>
</gene>
<dbReference type="RefSeq" id="WP_125566455.1">
    <property type="nucleotide sequence ID" value="NZ_AP019307.1"/>
</dbReference>
<reference evidence="7 8" key="1">
    <citation type="submission" date="2018-11" db="EMBL/GenBank/DDBJ databases">
        <title>Complete genome sequence of Nocardioides baekrokdamisoli strain KCTC 39748.</title>
        <authorList>
            <person name="Kang S.W."/>
            <person name="Lee K.C."/>
            <person name="Kim K.K."/>
            <person name="Kim J.S."/>
            <person name="Kim D.S."/>
            <person name="Ko S.H."/>
            <person name="Yang S.H."/>
            <person name="Shin Y.K."/>
            <person name="Lee J.S."/>
        </authorList>
    </citation>
    <scope>NUCLEOTIDE SEQUENCE [LARGE SCALE GENOMIC DNA]</scope>
    <source>
        <strain evidence="7 8">KCTC 39748</strain>
    </source>
</reference>
<dbReference type="CDD" id="cd11644">
    <property type="entry name" value="Precorrin-6Y-MT"/>
    <property type="match status" value="1"/>
</dbReference>